<comment type="similarity">
    <text evidence="2 7">Belongs to the cytochrome P450 family.</text>
</comment>
<keyword evidence="8" id="KW-0732">Signal</keyword>
<evidence type="ECO:0000256" key="7">
    <source>
        <dbReference type="RuleBase" id="RU000461"/>
    </source>
</evidence>
<dbReference type="InterPro" id="IPR001128">
    <property type="entry name" value="Cyt_P450"/>
</dbReference>
<dbReference type="InterPro" id="IPR002401">
    <property type="entry name" value="Cyt_P450_E_grp-I"/>
</dbReference>
<feature type="chain" id="PRO_5042950884" evidence="8">
    <location>
        <begin position="27"/>
        <end position="470"/>
    </location>
</feature>
<dbReference type="PRINTS" id="PR00385">
    <property type="entry name" value="P450"/>
</dbReference>
<dbReference type="InterPro" id="IPR017972">
    <property type="entry name" value="Cyt_P450_CS"/>
</dbReference>
<protein>
    <submittedName>
        <fullName evidence="9">Cytochrome P450</fullName>
    </submittedName>
</protein>
<dbReference type="GO" id="GO:0005506">
    <property type="term" value="F:iron ion binding"/>
    <property type="evidence" value="ECO:0007669"/>
    <property type="project" value="InterPro"/>
</dbReference>
<dbReference type="PANTHER" id="PTHR24305">
    <property type="entry name" value="CYTOCHROME P450"/>
    <property type="match status" value="1"/>
</dbReference>
<dbReference type="GO" id="GO:0016705">
    <property type="term" value="F:oxidoreductase activity, acting on paired donors, with incorporation or reduction of molecular oxygen"/>
    <property type="evidence" value="ECO:0007669"/>
    <property type="project" value="InterPro"/>
</dbReference>
<evidence type="ECO:0000256" key="5">
    <source>
        <dbReference type="ARBA" id="ARBA00023004"/>
    </source>
</evidence>
<feature type="binding site" description="axial binding residue" evidence="6">
    <location>
        <position position="408"/>
    </location>
    <ligand>
        <name>heme</name>
        <dbReference type="ChEBI" id="CHEBI:30413"/>
    </ligand>
    <ligandPart>
        <name>Fe</name>
        <dbReference type="ChEBI" id="CHEBI:18248"/>
    </ligandPart>
</feature>
<keyword evidence="7" id="KW-0503">Monooxygenase</keyword>
<dbReference type="GO" id="GO:0020037">
    <property type="term" value="F:heme binding"/>
    <property type="evidence" value="ECO:0007669"/>
    <property type="project" value="InterPro"/>
</dbReference>
<dbReference type="PANTHER" id="PTHR24305:SF210">
    <property type="entry name" value="CYTOCHROME P450 MONOOXYGENASE ASQL-RELATED"/>
    <property type="match status" value="1"/>
</dbReference>
<dbReference type="PROSITE" id="PS00086">
    <property type="entry name" value="CYTOCHROME_P450"/>
    <property type="match status" value="1"/>
</dbReference>
<dbReference type="AlphaFoldDB" id="A0AAN6RZ37"/>
<dbReference type="GO" id="GO:0004497">
    <property type="term" value="F:monooxygenase activity"/>
    <property type="evidence" value="ECO:0007669"/>
    <property type="project" value="UniProtKB-KW"/>
</dbReference>
<evidence type="ECO:0000256" key="8">
    <source>
        <dbReference type="SAM" id="SignalP"/>
    </source>
</evidence>
<evidence type="ECO:0000256" key="3">
    <source>
        <dbReference type="ARBA" id="ARBA00022617"/>
    </source>
</evidence>
<dbReference type="EMBL" id="MU854069">
    <property type="protein sequence ID" value="KAK3933801.1"/>
    <property type="molecule type" value="Genomic_DNA"/>
</dbReference>
<keyword evidence="7" id="KW-0560">Oxidoreductase</keyword>
<evidence type="ECO:0000256" key="6">
    <source>
        <dbReference type="PIRSR" id="PIRSR602401-1"/>
    </source>
</evidence>
<keyword evidence="3 6" id="KW-0349">Heme</keyword>
<evidence type="ECO:0000313" key="9">
    <source>
        <dbReference type="EMBL" id="KAK3933801.1"/>
    </source>
</evidence>
<feature type="signal peptide" evidence="8">
    <location>
        <begin position="1"/>
        <end position="26"/>
    </location>
</feature>
<keyword evidence="4 6" id="KW-0479">Metal-binding</keyword>
<proteinExistence type="inferred from homology"/>
<comment type="caution">
    <text evidence="9">The sequence shown here is derived from an EMBL/GenBank/DDBJ whole genome shotgun (WGS) entry which is preliminary data.</text>
</comment>
<reference evidence="10" key="1">
    <citation type="journal article" date="2023" name="Mol. Phylogenet. Evol.">
        <title>Genome-scale phylogeny and comparative genomics of the fungal order Sordariales.</title>
        <authorList>
            <person name="Hensen N."/>
            <person name="Bonometti L."/>
            <person name="Westerberg I."/>
            <person name="Brannstrom I.O."/>
            <person name="Guillou S."/>
            <person name="Cros-Aarteil S."/>
            <person name="Calhoun S."/>
            <person name="Haridas S."/>
            <person name="Kuo A."/>
            <person name="Mondo S."/>
            <person name="Pangilinan J."/>
            <person name="Riley R."/>
            <person name="LaButti K."/>
            <person name="Andreopoulos B."/>
            <person name="Lipzen A."/>
            <person name="Chen C."/>
            <person name="Yan M."/>
            <person name="Daum C."/>
            <person name="Ng V."/>
            <person name="Clum A."/>
            <person name="Steindorff A."/>
            <person name="Ohm R.A."/>
            <person name="Martin F."/>
            <person name="Silar P."/>
            <person name="Natvig D.O."/>
            <person name="Lalanne C."/>
            <person name="Gautier V."/>
            <person name="Ament-Velasquez S.L."/>
            <person name="Kruys A."/>
            <person name="Hutchinson M.I."/>
            <person name="Powell A.J."/>
            <person name="Barry K."/>
            <person name="Miller A.N."/>
            <person name="Grigoriev I.V."/>
            <person name="Debuchy R."/>
            <person name="Gladieux P."/>
            <person name="Hiltunen Thoren M."/>
            <person name="Johannesson H."/>
        </authorList>
    </citation>
    <scope>NUCLEOTIDE SEQUENCE [LARGE SCALE GENOMIC DNA]</scope>
    <source>
        <strain evidence="10">CBS 340.73</strain>
    </source>
</reference>
<keyword evidence="5 6" id="KW-0408">Iron</keyword>
<keyword evidence="10" id="KW-1185">Reference proteome</keyword>
<dbReference type="InterPro" id="IPR050121">
    <property type="entry name" value="Cytochrome_P450_monoxygenase"/>
</dbReference>
<dbReference type="InterPro" id="IPR036396">
    <property type="entry name" value="Cyt_P450_sf"/>
</dbReference>
<organism evidence="9 10">
    <name type="scientific">Diplogelasinospora grovesii</name>
    <dbReference type="NCBI Taxonomy" id="303347"/>
    <lineage>
        <taxon>Eukaryota</taxon>
        <taxon>Fungi</taxon>
        <taxon>Dikarya</taxon>
        <taxon>Ascomycota</taxon>
        <taxon>Pezizomycotina</taxon>
        <taxon>Sordariomycetes</taxon>
        <taxon>Sordariomycetidae</taxon>
        <taxon>Sordariales</taxon>
        <taxon>Diplogelasinosporaceae</taxon>
        <taxon>Diplogelasinospora</taxon>
    </lineage>
</organism>
<comment type="cofactor">
    <cofactor evidence="1 6">
        <name>heme</name>
        <dbReference type="ChEBI" id="CHEBI:30413"/>
    </cofactor>
</comment>
<dbReference type="Pfam" id="PF00067">
    <property type="entry name" value="p450"/>
    <property type="match status" value="1"/>
</dbReference>
<dbReference type="SUPFAM" id="SSF48264">
    <property type="entry name" value="Cytochrome P450"/>
    <property type="match status" value="1"/>
</dbReference>
<gene>
    <name evidence="9" type="ORF">QBC46DRAFT_359446</name>
</gene>
<evidence type="ECO:0000256" key="1">
    <source>
        <dbReference type="ARBA" id="ARBA00001971"/>
    </source>
</evidence>
<dbReference type="PRINTS" id="PR00463">
    <property type="entry name" value="EP450I"/>
</dbReference>
<dbReference type="Proteomes" id="UP001303473">
    <property type="component" value="Unassembled WGS sequence"/>
</dbReference>
<evidence type="ECO:0000256" key="2">
    <source>
        <dbReference type="ARBA" id="ARBA00010617"/>
    </source>
</evidence>
<evidence type="ECO:0000256" key="4">
    <source>
        <dbReference type="ARBA" id="ARBA00022723"/>
    </source>
</evidence>
<sequence length="470" mass="52213">MGMTDLTDLMSIRLVFLLVSCSNTAAHLHVIAGAVGSLQMDQFLIGPIVRVGPNTLSISSLKAARTIYGNKPLLLKNEMYDAFSPGPKGVPCGLFPERDPEIHAEMRLVFAPCFFEEELRRQEAAVQKQVELLVDQIEHHGLDENGVDINFWARSYASDVISHLSFGQPFGSLETGTMHFWVAPLRRKFVLSAIFECCRRFPLMGSVYRHLYVRFGKVDAQALHSYSSAQIKRRLASPPRADYIGAVYKPGEKGMKLDLQSLRANLYGMIIGATETTSFAITAALYYLAKNQSAQQRLSEEVRSRFASYRGMTAEETASLPYLRAVIDEAMRMLPPSPLGGMRTSPGMVIDGNYVPAGTEVFASYISLSRSGSYFQMPDTFMPERWADAHNTDTKAASMPFSTGPRNCIGRPLALIKIRLAVAKLIYSFHVTLADEGFDLENKSLHFGGPWVTPPVPLKFHSRGISKQRI</sequence>
<evidence type="ECO:0000313" key="10">
    <source>
        <dbReference type="Proteomes" id="UP001303473"/>
    </source>
</evidence>
<accession>A0AAN6RZ37</accession>
<dbReference type="Gene3D" id="1.10.630.10">
    <property type="entry name" value="Cytochrome P450"/>
    <property type="match status" value="1"/>
</dbReference>
<name>A0AAN6RZ37_9PEZI</name>